<dbReference type="EMBL" id="VSSQ01128833">
    <property type="protein sequence ID" value="MPN57377.1"/>
    <property type="molecule type" value="Genomic_DNA"/>
</dbReference>
<organism evidence="1">
    <name type="scientific">bioreactor metagenome</name>
    <dbReference type="NCBI Taxonomy" id="1076179"/>
    <lineage>
        <taxon>unclassified sequences</taxon>
        <taxon>metagenomes</taxon>
        <taxon>ecological metagenomes</taxon>
    </lineage>
</organism>
<reference evidence="1" key="1">
    <citation type="submission" date="2019-08" db="EMBL/GenBank/DDBJ databases">
        <authorList>
            <person name="Kucharzyk K."/>
            <person name="Murdoch R.W."/>
            <person name="Higgins S."/>
            <person name="Loffler F."/>
        </authorList>
    </citation>
    <scope>NUCLEOTIDE SEQUENCE</scope>
</reference>
<accession>A0A645J1U9</accession>
<evidence type="ECO:0000313" key="1">
    <source>
        <dbReference type="EMBL" id="MPN57377.1"/>
    </source>
</evidence>
<sequence length="43" mass="4971">MIPIEWNTYNIVYNKDYSEETQGLKNDIIGPPLHHVVEPAETT</sequence>
<gene>
    <name evidence="1" type="ORF">SDC9_205071</name>
</gene>
<name>A0A645J1U9_9ZZZZ</name>
<protein>
    <submittedName>
        <fullName evidence="1">Uncharacterized protein</fullName>
    </submittedName>
</protein>
<proteinExistence type="predicted"/>
<dbReference type="AlphaFoldDB" id="A0A645J1U9"/>
<comment type="caution">
    <text evidence="1">The sequence shown here is derived from an EMBL/GenBank/DDBJ whole genome shotgun (WGS) entry which is preliminary data.</text>
</comment>